<feature type="compositionally biased region" description="Basic and acidic residues" evidence="2">
    <location>
        <begin position="1"/>
        <end position="14"/>
    </location>
</feature>
<dbReference type="InterPro" id="IPR004244">
    <property type="entry name" value="Transposase_22"/>
</dbReference>
<dbReference type="Proteomes" id="UP001497482">
    <property type="component" value="Chromosome 10"/>
</dbReference>
<dbReference type="AlphaFoldDB" id="A0AAV2J6M5"/>
<gene>
    <name evidence="3" type="ORF">KC01_LOCUS3797</name>
</gene>
<name>A0AAV2J6M5_KNICA</name>
<keyword evidence="1" id="KW-0175">Coiled coil</keyword>
<evidence type="ECO:0000256" key="2">
    <source>
        <dbReference type="SAM" id="MobiDB-lite"/>
    </source>
</evidence>
<dbReference type="Gene3D" id="3.30.70.1820">
    <property type="entry name" value="L1 transposable element, RRM domain"/>
    <property type="match status" value="1"/>
</dbReference>
<reference evidence="3 4" key="1">
    <citation type="submission" date="2024-04" db="EMBL/GenBank/DDBJ databases">
        <authorList>
            <person name="Waldvogel A.-M."/>
            <person name="Schoenle A."/>
        </authorList>
    </citation>
    <scope>NUCLEOTIDE SEQUENCE [LARGE SCALE GENOMIC DNA]</scope>
</reference>
<protein>
    <submittedName>
        <fullName evidence="3">Uncharacterized protein</fullName>
    </submittedName>
</protein>
<evidence type="ECO:0000313" key="3">
    <source>
        <dbReference type="EMBL" id="CAL1571702.1"/>
    </source>
</evidence>
<dbReference type="PANTHER" id="PTHR11505">
    <property type="entry name" value="L1 TRANSPOSABLE ELEMENT-RELATED"/>
    <property type="match status" value="1"/>
</dbReference>
<dbReference type="EMBL" id="OZ035832">
    <property type="protein sequence ID" value="CAL1571702.1"/>
    <property type="molecule type" value="Genomic_DNA"/>
</dbReference>
<organism evidence="3 4">
    <name type="scientific">Knipowitschia caucasica</name>
    <name type="common">Caucasian dwarf goby</name>
    <name type="synonym">Pomatoschistus caucasicus</name>
    <dbReference type="NCBI Taxonomy" id="637954"/>
    <lineage>
        <taxon>Eukaryota</taxon>
        <taxon>Metazoa</taxon>
        <taxon>Chordata</taxon>
        <taxon>Craniata</taxon>
        <taxon>Vertebrata</taxon>
        <taxon>Euteleostomi</taxon>
        <taxon>Actinopterygii</taxon>
        <taxon>Neopterygii</taxon>
        <taxon>Teleostei</taxon>
        <taxon>Neoteleostei</taxon>
        <taxon>Acanthomorphata</taxon>
        <taxon>Gobiaria</taxon>
        <taxon>Gobiiformes</taxon>
        <taxon>Gobioidei</taxon>
        <taxon>Gobiidae</taxon>
        <taxon>Gobiinae</taxon>
        <taxon>Knipowitschia</taxon>
    </lineage>
</organism>
<accession>A0AAV2J6M5</accession>
<feature type="region of interest" description="Disordered" evidence="2">
    <location>
        <begin position="304"/>
        <end position="329"/>
    </location>
</feature>
<evidence type="ECO:0000256" key="1">
    <source>
        <dbReference type="SAM" id="Coils"/>
    </source>
</evidence>
<proteinExistence type="predicted"/>
<evidence type="ECO:0000313" key="4">
    <source>
        <dbReference type="Proteomes" id="UP001497482"/>
    </source>
</evidence>
<sequence>MSTRREQGLGKKQEAGNSKSSARLSAPELTEELAVLIKTTLADEMMTFHENASKLIKDSIKESLAPIEKTLTENSNILRSLSEQMDTHAKKFTTVFNKVDSIQANLRKNETDTARCWEEIKKLRENLTEQEDRARRNNVRLVNLPTGAEGEDPRGYIQKMLPTWIPSLRGSQVEIDRAHRIYSNSTTKTQTMIFRLLRYTDRQAILEGARKAKPSLPAGTPLWFYADYSTARDKAGRCRLKRPGKPRKRWPLHYGRMEKASAWKNNMLTLTLGEMTYCKEAEGGGFGGWRVTLPSDAHGCNRRVMGKGGGTEGGGERGGTEGWGGTGGTEGWGGRGGCCYQQ</sequence>
<feature type="compositionally biased region" description="Gly residues" evidence="2">
    <location>
        <begin position="320"/>
        <end position="329"/>
    </location>
</feature>
<feature type="region of interest" description="Disordered" evidence="2">
    <location>
        <begin position="1"/>
        <end position="25"/>
    </location>
</feature>
<feature type="coiled-coil region" evidence="1">
    <location>
        <begin position="117"/>
        <end position="144"/>
    </location>
</feature>
<keyword evidence="4" id="KW-1185">Reference proteome</keyword>